<dbReference type="InterPro" id="IPR002740">
    <property type="entry name" value="EVE_domain"/>
</dbReference>
<evidence type="ECO:0000259" key="1">
    <source>
        <dbReference type="Pfam" id="PF01878"/>
    </source>
</evidence>
<dbReference type="HOGENOM" id="CLU_041799_2_2_3"/>
<dbReference type="PANTHER" id="PTHR14087:SF7">
    <property type="entry name" value="THYMOCYTE NUCLEAR PROTEIN 1"/>
    <property type="match status" value="1"/>
</dbReference>
<dbReference type="PANTHER" id="PTHR14087">
    <property type="entry name" value="THYMOCYTE NUCLEAR PROTEIN 1"/>
    <property type="match status" value="1"/>
</dbReference>
<dbReference type="OrthoDB" id="9791347at2"/>
<dbReference type="Pfam" id="PF01878">
    <property type="entry name" value="EVE"/>
    <property type="match status" value="1"/>
</dbReference>
<evidence type="ECO:0000313" key="2">
    <source>
        <dbReference type="EMBL" id="ABG53419.1"/>
    </source>
</evidence>
<dbReference type="InterPro" id="IPR047197">
    <property type="entry name" value="THYN1-like_EVE"/>
</dbReference>
<dbReference type="KEGG" id="ter:Tery_4432"/>
<dbReference type="InterPro" id="IPR015947">
    <property type="entry name" value="PUA-like_sf"/>
</dbReference>
<dbReference type="Gene3D" id="3.10.590.10">
    <property type="entry name" value="ph1033 like domains"/>
    <property type="match status" value="1"/>
</dbReference>
<protein>
    <recommendedName>
        <fullName evidence="1">EVE domain-containing protein</fullName>
    </recommendedName>
</protein>
<dbReference type="SUPFAM" id="SSF88697">
    <property type="entry name" value="PUA domain-like"/>
    <property type="match status" value="1"/>
</dbReference>
<dbReference type="RefSeq" id="WP_011613744.1">
    <property type="nucleotide sequence ID" value="NC_008312.1"/>
</dbReference>
<sequence>MKYWLIKSEPKTYSISDMKQEKNCIWDGVRNYQARNFLRQMNQGDLAFFYHSNTRFPGIIGIVKIWESGVTDPTQFDPESKYYDPKSTPNAPRWQTVSVEFVEEFPKLISLADLKQQFTGDELLVVRRGNRLSVMPIHENVAKKILDMKNN</sequence>
<dbReference type="eggNOG" id="COG2947">
    <property type="taxonomic scope" value="Bacteria"/>
</dbReference>
<name>Q10WF5_TRIEI</name>
<dbReference type="AlphaFoldDB" id="Q10WF5"/>
<dbReference type="InterPro" id="IPR052181">
    <property type="entry name" value="5hmC_binding"/>
</dbReference>
<accession>Q10WF5</accession>
<reference evidence="2" key="1">
    <citation type="submission" date="2006-06" db="EMBL/GenBank/DDBJ databases">
        <title>Complete sequence of Trichodesmium erythraeum IMS101.</title>
        <authorList>
            <consortium name="US DOE Joint Genome Institute"/>
            <person name="Copeland A."/>
            <person name="Lucas S."/>
            <person name="Lapidus A."/>
            <person name="Barry K."/>
            <person name="Detter J.C."/>
            <person name="Glavina del Rio T."/>
            <person name="Hammon N."/>
            <person name="Israni S."/>
            <person name="Dalin E."/>
            <person name="Tice H."/>
            <person name="Pitluck S."/>
            <person name="Kiss H."/>
            <person name="Munk A.C."/>
            <person name="Brettin T."/>
            <person name="Bruce D."/>
            <person name="Han C."/>
            <person name="Tapia R."/>
            <person name="Gilna P."/>
            <person name="Schmutz J."/>
            <person name="Larimer F."/>
            <person name="Land M."/>
            <person name="Hauser L."/>
            <person name="Kyrpides N."/>
            <person name="Kim E."/>
            <person name="Richardson P."/>
        </authorList>
    </citation>
    <scope>NUCLEOTIDE SEQUENCE [LARGE SCALE GENOMIC DNA]</scope>
    <source>
        <strain evidence="2">IMS101</strain>
    </source>
</reference>
<feature type="domain" description="EVE" evidence="1">
    <location>
        <begin position="2"/>
        <end position="148"/>
    </location>
</feature>
<dbReference type="CDD" id="cd21133">
    <property type="entry name" value="EVE"/>
    <property type="match status" value="1"/>
</dbReference>
<gene>
    <name evidence="2" type="ordered locus">Tery_4432</name>
</gene>
<organism evidence="2">
    <name type="scientific">Trichodesmium erythraeum (strain IMS101)</name>
    <dbReference type="NCBI Taxonomy" id="203124"/>
    <lineage>
        <taxon>Bacteria</taxon>
        <taxon>Bacillati</taxon>
        <taxon>Cyanobacteriota</taxon>
        <taxon>Cyanophyceae</taxon>
        <taxon>Oscillatoriophycideae</taxon>
        <taxon>Oscillatoriales</taxon>
        <taxon>Microcoleaceae</taxon>
        <taxon>Trichodesmium</taxon>
    </lineage>
</organism>
<proteinExistence type="predicted"/>
<dbReference type="EMBL" id="CP000393">
    <property type="protein sequence ID" value="ABG53419.1"/>
    <property type="molecule type" value="Genomic_DNA"/>
</dbReference>